<organism evidence="2 3">
    <name type="scientific">Marchantia polymorpha subsp. ruderalis</name>
    <dbReference type="NCBI Taxonomy" id="1480154"/>
    <lineage>
        <taxon>Eukaryota</taxon>
        <taxon>Viridiplantae</taxon>
        <taxon>Streptophyta</taxon>
        <taxon>Embryophyta</taxon>
        <taxon>Marchantiophyta</taxon>
        <taxon>Marchantiopsida</taxon>
        <taxon>Marchantiidae</taxon>
        <taxon>Marchantiales</taxon>
        <taxon>Marchantiaceae</taxon>
        <taxon>Marchantia</taxon>
    </lineage>
</organism>
<dbReference type="Pfam" id="PF00248">
    <property type="entry name" value="Aldo_ket_red"/>
    <property type="match status" value="1"/>
</dbReference>
<evidence type="ECO:0000313" key="3">
    <source>
        <dbReference type="Proteomes" id="UP000077202"/>
    </source>
</evidence>
<keyword evidence="3" id="KW-1185">Reference proteome</keyword>
<dbReference type="SUPFAM" id="SSF51430">
    <property type="entry name" value="NAD(P)-linked oxidoreductase"/>
    <property type="match status" value="1"/>
</dbReference>
<sequence>MNSAAVLNVSKLCLGTMTFGEQNSYEDAREQLNFARESGINFFDVAEMYPVPQRAESQGKSEIYLGRWLKEAQVSRERVLVATKATGPSGQMTWIRGGPTSLDSKNIEQAIDGRYVPMFGDIDYDPTASYAPVPIEEQLEALSRAKEAGKIIHVGVSNETAYGVMEFCRLADSKSPLPRIVSIQNAVTTTSKIITHTEAPAVSRFLHLSTFCWSATQHSPLAMGLLSGKYLTPERGPKDARLNLYRGRYAEAESRYSFSKPNCIPAVTAYVDIARRHGISPVALAIGFVLRNPLIMSTVIGATKLWQLKEIVEASEVKLTAEVLSEINSVHERYPNPTP</sequence>
<dbReference type="Gene3D" id="3.20.20.100">
    <property type="entry name" value="NADP-dependent oxidoreductase domain"/>
    <property type="match status" value="1"/>
</dbReference>
<dbReference type="AlphaFoldDB" id="A0A176WNJ6"/>
<gene>
    <name evidence="2" type="ORF">AXG93_700s1020</name>
</gene>
<evidence type="ECO:0000259" key="1">
    <source>
        <dbReference type="Pfam" id="PF00248"/>
    </source>
</evidence>
<protein>
    <recommendedName>
        <fullName evidence="1">NADP-dependent oxidoreductase domain-containing protein</fullName>
    </recommendedName>
</protein>
<proteinExistence type="predicted"/>
<dbReference type="InterPro" id="IPR023210">
    <property type="entry name" value="NADP_OxRdtase_dom"/>
</dbReference>
<dbReference type="Proteomes" id="UP000077202">
    <property type="component" value="Unassembled WGS sequence"/>
</dbReference>
<dbReference type="PANTHER" id="PTHR43147">
    <property type="entry name" value="PROTEIN TAS"/>
    <property type="match status" value="1"/>
</dbReference>
<dbReference type="PANTHER" id="PTHR43147:SF2">
    <property type="entry name" value="NADP-DEPENDENT OXIDOREDUCTASE DOMAIN-CONTAINING PROTEIN"/>
    <property type="match status" value="1"/>
</dbReference>
<feature type="domain" description="NADP-dependent oxidoreductase" evidence="1">
    <location>
        <begin position="11"/>
        <end position="331"/>
    </location>
</feature>
<evidence type="ECO:0000313" key="2">
    <source>
        <dbReference type="EMBL" id="OAE34720.1"/>
    </source>
</evidence>
<name>A0A176WNJ6_MARPO</name>
<dbReference type="EMBL" id="LVLJ01000325">
    <property type="protein sequence ID" value="OAE34720.1"/>
    <property type="molecule type" value="Genomic_DNA"/>
</dbReference>
<dbReference type="InterPro" id="IPR036812">
    <property type="entry name" value="NAD(P)_OxRdtase_dom_sf"/>
</dbReference>
<comment type="caution">
    <text evidence="2">The sequence shown here is derived from an EMBL/GenBank/DDBJ whole genome shotgun (WGS) entry which is preliminary data.</text>
</comment>
<reference evidence="2" key="1">
    <citation type="submission" date="2016-03" db="EMBL/GenBank/DDBJ databases">
        <title>Mechanisms controlling the formation of the plant cell surface in tip-growing cells are functionally conserved among land plants.</title>
        <authorList>
            <person name="Honkanen S."/>
            <person name="Jones V.A."/>
            <person name="Morieri G."/>
            <person name="Champion C."/>
            <person name="Hetherington A.J."/>
            <person name="Kelly S."/>
            <person name="Saint-Marcoux D."/>
            <person name="Proust H."/>
            <person name="Prescott H."/>
            <person name="Dolan L."/>
        </authorList>
    </citation>
    <scope>NUCLEOTIDE SEQUENCE [LARGE SCALE GENOMIC DNA]</scope>
    <source>
        <tissue evidence="2">Whole gametophyte</tissue>
    </source>
</reference>
<accession>A0A176WNJ6</accession>